<comment type="caution">
    <text evidence="1">The sequence shown here is derived from an EMBL/GenBank/DDBJ whole genome shotgun (WGS) entry which is preliminary data.</text>
</comment>
<dbReference type="InterPro" id="IPR044517">
    <property type="entry name" value="PHOX1-4"/>
</dbReference>
<evidence type="ECO:0000313" key="2">
    <source>
        <dbReference type="Proteomes" id="UP000326396"/>
    </source>
</evidence>
<dbReference type="EMBL" id="SZYD01000006">
    <property type="protein sequence ID" value="KAD5960698.1"/>
    <property type="molecule type" value="Genomic_DNA"/>
</dbReference>
<keyword evidence="2" id="KW-1185">Reference proteome</keyword>
<dbReference type="Proteomes" id="UP000326396">
    <property type="component" value="Linkage Group LG14"/>
</dbReference>
<proteinExistence type="predicted"/>
<dbReference type="PANTHER" id="PTHR46183">
    <property type="entry name" value="PROTEIN CLMP1"/>
    <property type="match status" value="1"/>
</dbReference>
<sequence length="112" mass="12821">MVIKSFSSKSHWVSEIGNEGKVRDVAKVTTCVEDWIVQFARLLKDHVGFEYDSYLDLHHLGMIVICKSIGTSNSQESGLYADDLELYNKAEDSMEHGMQIKNFRNNGHIDWL</sequence>
<dbReference type="AlphaFoldDB" id="A0A5N6P6I1"/>
<dbReference type="PANTHER" id="PTHR46183:SF20">
    <property type="entry name" value="43KDA POSTSYNAPTIC PROTEIN"/>
    <property type="match status" value="1"/>
</dbReference>
<evidence type="ECO:0000313" key="1">
    <source>
        <dbReference type="EMBL" id="KAD5960698.1"/>
    </source>
</evidence>
<reference evidence="1 2" key="1">
    <citation type="submission" date="2019-05" db="EMBL/GenBank/DDBJ databases">
        <title>Mikania micrantha, genome provides insights into the molecular mechanism of rapid growth.</title>
        <authorList>
            <person name="Liu B."/>
        </authorList>
    </citation>
    <scope>NUCLEOTIDE SEQUENCE [LARGE SCALE GENOMIC DNA]</scope>
    <source>
        <strain evidence="1">NLD-2019</strain>
        <tissue evidence="1">Leaf</tissue>
    </source>
</reference>
<name>A0A5N6P6I1_9ASTR</name>
<dbReference type="OrthoDB" id="1718322at2759"/>
<organism evidence="1 2">
    <name type="scientific">Mikania micrantha</name>
    <name type="common">bitter vine</name>
    <dbReference type="NCBI Taxonomy" id="192012"/>
    <lineage>
        <taxon>Eukaryota</taxon>
        <taxon>Viridiplantae</taxon>
        <taxon>Streptophyta</taxon>
        <taxon>Embryophyta</taxon>
        <taxon>Tracheophyta</taxon>
        <taxon>Spermatophyta</taxon>
        <taxon>Magnoliopsida</taxon>
        <taxon>eudicotyledons</taxon>
        <taxon>Gunneridae</taxon>
        <taxon>Pentapetalae</taxon>
        <taxon>asterids</taxon>
        <taxon>campanulids</taxon>
        <taxon>Asterales</taxon>
        <taxon>Asteraceae</taxon>
        <taxon>Asteroideae</taxon>
        <taxon>Heliantheae alliance</taxon>
        <taxon>Eupatorieae</taxon>
        <taxon>Mikania</taxon>
    </lineage>
</organism>
<gene>
    <name evidence="1" type="ORF">E3N88_12170</name>
</gene>
<accession>A0A5N6P6I1</accession>
<protein>
    <submittedName>
        <fullName evidence="1">Uncharacterized protein</fullName>
    </submittedName>
</protein>